<evidence type="ECO:0000259" key="3">
    <source>
        <dbReference type="Pfam" id="PF13407"/>
    </source>
</evidence>
<dbReference type="PANTHER" id="PTHR30036:SF7">
    <property type="entry name" value="ABC TRANSPORTER PERIPLASMIC-BINDING PROTEIN YPHF"/>
    <property type="match status" value="1"/>
</dbReference>
<dbReference type="SUPFAM" id="SSF53822">
    <property type="entry name" value="Periplasmic binding protein-like I"/>
    <property type="match status" value="1"/>
</dbReference>
<keyword evidence="5" id="KW-1185">Reference proteome</keyword>
<evidence type="ECO:0000256" key="2">
    <source>
        <dbReference type="ARBA" id="ARBA00007639"/>
    </source>
</evidence>
<dbReference type="InterPro" id="IPR050555">
    <property type="entry name" value="Bact_Solute-Bind_Prot2"/>
</dbReference>
<evidence type="ECO:0000313" key="5">
    <source>
        <dbReference type="Proteomes" id="UP000696294"/>
    </source>
</evidence>
<dbReference type="InterPro" id="IPR028082">
    <property type="entry name" value="Peripla_BP_I"/>
</dbReference>
<dbReference type="Gene3D" id="3.40.50.2300">
    <property type="match status" value="2"/>
</dbReference>
<dbReference type="EMBL" id="JAATEP010000002">
    <property type="protein sequence ID" value="NJP88553.1"/>
    <property type="molecule type" value="Genomic_DNA"/>
</dbReference>
<organism evidence="4 5">
    <name type="scientific">Nonomuraea composti</name>
    <dbReference type="NCBI Taxonomy" id="2720023"/>
    <lineage>
        <taxon>Bacteria</taxon>
        <taxon>Bacillati</taxon>
        <taxon>Actinomycetota</taxon>
        <taxon>Actinomycetes</taxon>
        <taxon>Streptosporangiales</taxon>
        <taxon>Streptosporangiaceae</taxon>
        <taxon>Nonomuraea</taxon>
    </lineage>
</organism>
<dbReference type="Pfam" id="PF13407">
    <property type="entry name" value="Peripla_BP_4"/>
    <property type="match status" value="1"/>
</dbReference>
<evidence type="ECO:0000256" key="1">
    <source>
        <dbReference type="ARBA" id="ARBA00004196"/>
    </source>
</evidence>
<gene>
    <name evidence="4" type="ORF">HCN51_03620</name>
</gene>
<comment type="caution">
    <text evidence="4">The sequence shown here is derived from an EMBL/GenBank/DDBJ whole genome shotgun (WGS) entry which is preliminary data.</text>
</comment>
<reference evidence="4 5" key="1">
    <citation type="submission" date="2020-03" db="EMBL/GenBank/DDBJ databases">
        <title>WGS of actinomycetes isolated from Thailand.</title>
        <authorList>
            <person name="Thawai C."/>
        </authorList>
    </citation>
    <scope>NUCLEOTIDE SEQUENCE [LARGE SCALE GENOMIC DNA]</scope>
    <source>
        <strain evidence="4 5">FMUSA5-5</strain>
    </source>
</reference>
<dbReference type="Proteomes" id="UP000696294">
    <property type="component" value="Unassembled WGS sequence"/>
</dbReference>
<feature type="domain" description="Periplasmic binding protein" evidence="3">
    <location>
        <begin position="68"/>
        <end position="309"/>
    </location>
</feature>
<sequence>MSIRTDDIGVEPGRARWSWRCPVRRTPIVLALLGALAVTGCSSSGAGGQQSAAPPASSAAPQGSGASFAVITHGAPGDSFWDVVKNGAEAAGKQYGVQVTYQGDGDPAKQSQLIDQAVSEKVDGIVVSMANPDALKEAIGKAVTAKIPVVTINSGADFSKQFGAITHVGQSEDVAGRGAGEQLKAAGVTKLLCVIHEAGNVGLDQRCKGAEQTLGGTVERLQVDVSNLADVTSKVTAKLQSDQQVNGVLALNPAIAVAARDAIKDAGSQAKLATFDLSADVVAAINDGEVLFAVDQQQYLQGYLPITFLNLYKSNLNTVGGGLPVNTGPGFVTKDNASQVAKLAEAGTR</sequence>
<dbReference type="InterPro" id="IPR025997">
    <property type="entry name" value="SBP_2_dom"/>
</dbReference>
<protein>
    <submittedName>
        <fullName evidence="4">Sugar ABC transporter substrate-binding protein</fullName>
    </submittedName>
</protein>
<accession>A0ABX1ASF9</accession>
<proteinExistence type="inferred from homology"/>
<dbReference type="PANTHER" id="PTHR30036">
    <property type="entry name" value="D-XYLOSE-BINDING PERIPLASMIC PROTEIN"/>
    <property type="match status" value="1"/>
</dbReference>
<comment type="similarity">
    <text evidence="2">Belongs to the bacterial solute-binding protein 2 family.</text>
</comment>
<name>A0ABX1ASF9_9ACTN</name>
<evidence type="ECO:0000313" key="4">
    <source>
        <dbReference type="EMBL" id="NJP88553.1"/>
    </source>
</evidence>
<dbReference type="CDD" id="cd06312">
    <property type="entry name" value="PBP1_ABC_sugar_binding-like"/>
    <property type="match status" value="1"/>
</dbReference>
<comment type="subcellular location">
    <subcellularLocation>
        <location evidence="1">Cell envelope</location>
    </subcellularLocation>
</comment>